<dbReference type="Proteomes" id="UP000217784">
    <property type="component" value="Unassembled WGS sequence"/>
</dbReference>
<dbReference type="AlphaFoldDB" id="A0A2A2H1U2"/>
<proteinExistence type="predicted"/>
<evidence type="ECO:0000313" key="2">
    <source>
        <dbReference type="Proteomes" id="UP000217784"/>
    </source>
</evidence>
<dbReference type="OrthoDB" id="68959at2157"/>
<protein>
    <recommendedName>
        <fullName evidence="3">Thiol-disulfide oxidoreductase</fullName>
    </recommendedName>
</protein>
<evidence type="ECO:0008006" key="3">
    <source>
        <dbReference type="Google" id="ProtNLM"/>
    </source>
</evidence>
<gene>
    <name evidence="1" type="ORF">ASJ80_04890</name>
</gene>
<sequence>MNNKKVDNACGCSIEDLLKENAEDGEQRLCKAAESDMEVYVDPDPEKLSYEFYMKKQTDGLPIIPPTGERVRRFIEFSGKNRDDIIAVLPPRSGKATVEKIAVNSIMAGCIPQFMPVIQHSIKAVSHPNFNLPGVTATTHPVAVCTILNGPIAGEISINSGAGCLGPGNIANATIGRAMRLCLINIGGAVPGIGDHATMGSPSKYSYCFGEAENENPWEPLHVERGFKADESTVTVMGLDSPHNVNDHRSKTAEDLLDTIIDTASVAGCNNSHVPGEMLVIMSPEHAKTVADDGWNKKDIKKYIHENALVPVELGDRGGRKLDPKWVTGGKVQITRKPEDVVVVVAGGPGRHTMIAHGFGTSSESVTEAMRLADGTPASSVFDFKK</sequence>
<evidence type="ECO:0000313" key="1">
    <source>
        <dbReference type="EMBL" id="PAV03335.1"/>
    </source>
</evidence>
<comment type="caution">
    <text evidence="1">The sequence shown here is derived from an EMBL/GenBank/DDBJ whole genome shotgun (WGS) entry which is preliminary data.</text>
</comment>
<keyword evidence="2" id="KW-1185">Reference proteome</keyword>
<reference evidence="1 2" key="1">
    <citation type="journal article" date="2017" name="BMC Genomics">
        <title>Genomic analysis of methanogenic archaea reveals a shift towards energy conservation.</title>
        <authorList>
            <person name="Gilmore S.P."/>
            <person name="Henske J.K."/>
            <person name="Sexton J.A."/>
            <person name="Solomon K.V."/>
            <person name="Seppala S."/>
            <person name="Yoo J.I."/>
            <person name="Huyett L.M."/>
            <person name="Pressman A."/>
            <person name="Cogan J.Z."/>
            <person name="Kivenson V."/>
            <person name="Peng X."/>
            <person name="Tan Y."/>
            <person name="Valentine D.L."/>
            <person name="O'Malley M.A."/>
        </authorList>
    </citation>
    <scope>NUCLEOTIDE SEQUENCE [LARGE SCALE GENOMIC DNA]</scope>
    <source>
        <strain evidence="1 2">M.o.H.</strain>
    </source>
</reference>
<dbReference type="RefSeq" id="WP_083240886.1">
    <property type="nucleotide sequence ID" value="NZ_LMVM01000039.1"/>
</dbReference>
<name>A0A2A2H1U2_METBR</name>
<accession>A0A2A2H1U2</accession>
<organism evidence="1 2">
    <name type="scientific">Methanobacterium bryantii</name>
    <dbReference type="NCBI Taxonomy" id="2161"/>
    <lineage>
        <taxon>Archaea</taxon>
        <taxon>Methanobacteriati</taxon>
        <taxon>Methanobacteriota</taxon>
        <taxon>Methanomada group</taxon>
        <taxon>Methanobacteria</taxon>
        <taxon>Methanobacteriales</taxon>
        <taxon>Methanobacteriaceae</taxon>
        <taxon>Methanobacterium</taxon>
    </lineage>
</organism>
<dbReference type="EMBL" id="LMVM01000039">
    <property type="protein sequence ID" value="PAV03335.1"/>
    <property type="molecule type" value="Genomic_DNA"/>
</dbReference>